<dbReference type="RefSeq" id="WP_223075261.1">
    <property type="nucleotide sequence ID" value="NZ_JADMNK010000010.1"/>
</dbReference>
<proteinExistence type="predicted"/>
<evidence type="ECO:0000313" key="1">
    <source>
        <dbReference type="EMBL" id="MBZ0059587.1"/>
    </source>
</evidence>
<keyword evidence="2" id="KW-1185">Reference proteome</keyword>
<sequence length="106" mass="12034">MKIIYPLKKTAVKPGEIPTIDQLTQPREVRRETPQGLRLAAIGAPSNFEGNLYMRQHYDFFDTRPELMDGISRQANAAAAKLGEMKHAAILLMCEAHNEIKSEQRR</sequence>
<dbReference type="EMBL" id="JADMNK010000010">
    <property type="protein sequence ID" value="MBZ0059587.1"/>
    <property type="molecule type" value="Genomic_DNA"/>
</dbReference>
<accession>A0ABS7RZV6</accession>
<protein>
    <submittedName>
        <fullName evidence="1">Uncharacterized protein</fullName>
    </submittedName>
</protein>
<comment type="caution">
    <text evidence="1">The sequence shown here is derived from an EMBL/GenBank/DDBJ whole genome shotgun (WGS) entry which is preliminary data.</text>
</comment>
<dbReference type="Proteomes" id="UP000706580">
    <property type="component" value="Unassembled WGS sequence"/>
</dbReference>
<reference evidence="1 2" key="1">
    <citation type="submission" date="2020-11" db="EMBL/GenBank/DDBJ databases">
        <title>Draft Genome of Enterobacter sp. strain EMC7.</title>
        <authorList>
            <person name="Barman P."/>
            <person name="Sinha S."/>
            <person name="Sen S."/>
            <person name="Chakraborty R."/>
        </authorList>
    </citation>
    <scope>NUCLEOTIDE SEQUENCE [LARGE SCALE GENOMIC DNA]</scope>
    <source>
        <strain evidence="1 2">EMC7</strain>
    </source>
</reference>
<name>A0ABS7RZV6_9ENTR</name>
<organism evidence="1 2">
    <name type="scientific">Leclercia barmai</name>
    <dbReference type="NCBI Taxonomy" id="2785629"/>
    <lineage>
        <taxon>Bacteria</taxon>
        <taxon>Pseudomonadati</taxon>
        <taxon>Pseudomonadota</taxon>
        <taxon>Gammaproteobacteria</taxon>
        <taxon>Enterobacterales</taxon>
        <taxon>Enterobacteriaceae</taxon>
        <taxon>Leclercia</taxon>
    </lineage>
</organism>
<gene>
    <name evidence="1" type="ORF">ITX56_17610</name>
</gene>
<evidence type="ECO:0000313" key="2">
    <source>
        <dbReference type="Proteomes" id="UP000706580"/>
    </source>
</evidence>